<feature type="compositionally biased region" description="Basic and acidic residues" evidence="2">
    <location>
        <begin position="25"/>
        <end position="39"/>
    </location>
</feature>
<dbReference type="SMART" id="SM01293">
    <property type="entry name" value="DUF3402"/>
    <property type="match status" value="1"/>
</dbReference>
<accession>A0A6P6M3Z5</accession>
<evidence type="ECO:0000256" key="2">
    <source>
        <dbReference type="SAM" id="MobiDB-lite"/>
    </source>
</evidence>
<dbReference type="Pfam" id="PF07923">
    <property type="entry name" value="N1221"/>
    <property type="match status" value="1"/>
</dbReference>
<evidence type="ECO:0000313" key="5">
    <source>
        <dbReference type="Proteomes" id="UP000515129"/>
    </source>
</evidence>
<dbReference type="GO" id="GO:0005829">
    <property type="term" value="C:cytosol"/>
    <property type="evidence" value="ECO:0007669"/>
    <property type="project" value="TreeGrafter"/>
</dbReference>
<feature type="compositionally biased region" description="Basic and acidic residues" evidence="2">
    <location>
        <begin position="320"/>
        <end position="330"/>
    </location>
</feature>
<dbReference type="GeneID" id="113064168"/>
<comment type="similarity">
    <text evidence="1">Belongs to the STRIP family.</text>
</comment>
<evidence type="ECO:0000259" key="4">
    <source>
        <dbReference type="SMART" id="SM01293"/>
    </source>
</evidence>
<feature type="domain" description="Far11/STRP C-terminal" evidence="4">
    <location>
        <begin position="417"/>
        <end position="773"/>
    </location>
</feature>
<evidence type="ECO:0000256" key="1">
    <source>
        <dbReference type="ARBA" id="ARBA00007062"/>
    </source>
</evidence>
<dbReference type="Proteomes" id="UP000515129">
    <property type="component" value="Chromosome 4"/>
</dbReference>
<feature type="domain" description="Far11/STRP N-terminal" evidence="3">
    <location>
        <begin position="44"/>
        <end position="318"/>
    </location>
</feature>
<gene>
    <name evidence="6" type="primary">LOC113064168</name>
</gene>
<dbReference type="PANTHER" id="PTHR13239">
    <property type="entry name" value="PROTEIN REQUIRED FOR HYPHAL ANASTOMOSIS HAM-2"/>
    <property type="match status" value="1"/>
</dbReference>
<keyword evidence="5" id="KW-1185">Reference proteome</keyword>
<dbReference type="InterPro" id="IPR012486">
    <property type="entry name" value="Far11/STRP_N"/>
</dbReference>
<protein>
    <submittedName>
        <fullName evidence="6">Striatin-interacting protein 1 homolog isoform X4</fullName>
    </submittedName>
</protein>
<feature type="compositionally biased region" description="Polar residues" evidence="2">
    <location>
        <begin position="14"/>
        <end position="24"/>
    </location>
</feature>
<evidence type="ECO:0000313" key="6">
    <source>
        <dbReference type="RefSeq" id="XP_026090596.1"/>
    </source>
</evidence>
<organism evidence="5 6">
    <name type="scientific">Carassius auratus</name>
    <name type="common">Goldfish</name>
    <dbReference type="NCBI Taxonomy" id="7957"/>
    <lineage>
        <taxon>Eukaryota</taxon>
        <taxon>Metazoa</taxon>
        <taxon>Chordata</taxon>
        <taxon>Craniata</taxon>
        <taxon>Vertebrata</taxon>
        <taxon>Euteleostomi</taxon>
        <taxon>Actinopterygii</taxon>
        <taxon>Neopterygii</taxon>
        <taxon>Teleostei</taxon>
        <taxon>Ostariophysi</taxon>
        <taxon>Cypriniformes</taxon>
        <taxon>Cyprinidae</taxon>
        <taxon>Cyprininae</taxon>
        <taxon>Carassius</taxon>
    </lineage>
</organism>
<feature type="region of interest" description="Disordered" evidence="2">
    <location>
        <begin position="270"/>
        <end position="378"/>
    </location>
</feature>
<dbReference type="AlphaFoldDB" id="A0A6P6M3Z5"/>
<dbReference type="Pfam" id="PF11882">
    <property type="entry name" value="DUF3402"/>
    <property type="match status" value="1"/>
</dbReference>
<dbReference type="PANTHER" id="PTHR13239:SF6">
    <property type="entry name" value="STRIATIN-INTERACTING PROTEIN 2"/>
    <property type="match status" value="1"/>
</dbReference>
<feature type="region of interest" description="Disordered" evidence="2">
    <location>
        <begin position="1"/>
        <end position="49"/>
    </location>
</feature>
<dbReference type="RefSeq" id="XP_026090596.1">
    <property type="nucleotide sequence ID" value="XM_026234811.1"/>
</dbReference>
<proteinExistence type="inferred from homology"/>
<sequence>MQQQTDDMEVPLLNDSNSNRQKSQAQERDGFNHQQKDSEGSMESPNLEFEYGDMDNFTVELSELYSYTEEPEFSLNRDYFEEDFKNHGVFDECDTEADVLYWSRHNVFLLYDMGIFTALLELLSMEIDNNQACSSAVRKPAISLADSTELRVLLSIMYLMVETIRVETEGDSPERKAAREAFRTELGSPLYNGEPFALLLFTMVTKFCCMNAPHFPMKKVLLLLWKTILFTLGGFEELQELKVRMREQLNLSPLPEDSIKVVRHMRAASPPASAMELIEQQQQQKRGRRSRRSAFVDSLEGDSPYAKKQPLVKQDSLDTYNERDPFKNDDARDEEDDPEDVDSGIEGEVDPLDRDVIIQPPPPPQLRPPTERVSFPRGLPWAPKVREKDIEHFLETSRNKFIGFTLGNDIDTLVGLPRPIHESVKTLKQHKYVSIAEVQIKREEELQQCPMTMGEEAVEETPAEILYLGMLPSLSQYVIALLKLLLAAAPTSKAKTDSINILADVLPEEMPITVLQSMKLGIDVNRHKEIIVKAISALLLLLLKHFKLNHIYQFEYVAQHLVFANCIPLILKFFNQNIMSYISAKNSICALDFPHCVVHEMPELTAESLEAGDSNQFCWRNLFSCINLLRILNKITKWKHSRTMMLVVFKSAPILKRALKVKQAMMQLYVLKLLKIQTKYLGRQWRKSNMKTMSAIYQKVRHRLNDDWAYGNDIDARPWDFQAEECALRESIEKFNARRYDKNQNSEFTPVDNCLQSVLGQRVDLPEDFHYSYEMWLEREVFSQPIQWEGLLQAQ</sequence>
<dbReference type="SMART" id="SM01292">
    <property type="entry name" value="N1221"/>
    <property type="match status" value="1"/>
</dbReference>
<name>A0A6P6M3Z5_CARAU</name>
<reference evidence="6" key="1">
    <citation type="submission" date="2025-08" db="UniProtKB">
        <authorList>
            <consortium name="RefSeq"/>
        </authorList>
    </citation>
    <scope>IDENTIFICATION</scope>
    <source>
        <strain evidence="6">Wakin</strain>
        <tissue evidence="6">Muscle</tissue>
    </source>
</reference>
<dbReference type="GO" id="GO:0007010">
    <property type="term" value="P:cytoskeleton organization"/>
    <property type="evidence" value="ECO:0007669"/>
    <property type="project" value="TreeGrafter"/>
</dbReference>
<dbReference type="InterPro" id="IPR040185">
    <property type="entry name" value="Far11/STRP"/>
</dbReference>
<evidence type="ECO:0000259" key="3">
    <source>
        <dbReference type="SMART" id="SM01292"/>
    </source>
</evidence>
<feature type="compositionally biased region" description="Acidic residues" evidence="2">
    <location>
        <begin position="331"/>
        <end position="350"/>
    </location>
</feature>
<dbReference type="InterPro" id="IPR021819">
    <property type="entry name" value="Far11/STRP_C"/>
</dbReference>